<dbReference type="Pfam" id="PF03663">
    <property type="entry name" value="Glyco_hydro_76"/>
    <property type="match status" value="1"/>
</dbReference>
<dbReference type="InterPro" id="IPR014480">
    <property type="entry name" value="Mannan-1_6-alpha_mannosidase"/>
</dbReference>
<reference evidence="10 11" key="1">
    <citation type="journal article" date="2021" name="BMC Genomics">
        <title>Telomere-to-telomere genome assembly of asparaginase-producing Trichoderma simmonsii.</title>
        <authorList>
            <person name="Chung D."/>
            <person name="Kwon Y.M."/>
            <person name="Yang Y."/>
        </authorList>
    </citation>
    <scope>NUCLEOTIDE SEQUENCE [LARGE SCALE GENOMIC DNA]</scope>
    <source>
        <strain evidence="10 11">GH-Sj1</strain>
    </source>
</reference>
<evidence type="ECO:0000256" key="8">
    <source>
        <dbReference type="SAM" id="MobiDB-lite"/>
    </source>
</evidence>
<evidence type="ECO:0000256" key="6">
    <source>
        <dbReference type="ARBA" id="ARBA00023180"/>
    </source>
</evidence>
<dbReference type="GO" id="GO:0016052">
    <property type="term" value="P:carbohydrate catabolic process"/>
    <property type="evidence" value="ECO:0007669"/>
    <property type="project" value="InterPro"/>
</dbReference>
<dbReference type="InterPro" id="IPR005198">
    <property type="entry name" value="Glyco_hydro_76"/>
</dbReference>
<keyword evidence="4" id="KW-0732">Signal</keyword>
<accession>A0A8G0L452</accession>
<dbReference type="GO" id="GO:0008496">
    <property type="term" value="F:mannan endo-1,6-alpha-mannosidase activity"/>
    <property type="evidence" value="ECO:0007669"/>
    <property type="project" value="UniProtKB-EC"/>
</dbReference>
<keyword evidence="11" id="KW-1185">Reference proteome</keyword>
<feature type="region of interest" description="Disordered" evidence="8">
    <location>
        <begin position="307"/>
        <end position="331"/>
    </location>
</feature>
<dbReference type="GO" id="GO:0009272">
    <property type="term" value="P:fungal-type cell wall biogenesis"/>
    <property type="evidence" value="ECO:0007669"/>
    <property type="project" value="TreeGrafter"/>
</dbReference>
<keyword evidence="9" id="KW-0472">Membrane</keyword>
<evidence type="ECO:0000313" key="10">
    <source>
        <dbReference type="EMBL" id="QYS95468.1"/>
    </source>
</evidence>
<keyword evidence="9" id="KW-0812">Transmembrane</keyword>
<comment type="similarity">
    <text evidence="2">Belongs to the glycosyl hydrolase 76 family.</text>
</comment>
<keyword evidence="6" id="KW-0325">Glycoprotein</keyword>
<evidence type="ECO:0000256" key="7">
    <source>
        <dbReference type="ARBA" id="ARBA00023295"/>
    </source>
</evidence>
<evidence type="ECO:0000256" key="3">
    <source>
        <dbReference type="ARBA" id="ARBA00012350"/>
    </source>
</evidence>
<name>A0A8G0L452_9HYPO</name>
<feature type="transmembrane region" description="Helical" evidence="9">
    <location>
        <begin position="340"/>
        <end position="360"/>
    </location>
</feature>
<gene>
    <name evidence="10" type="ORF">H0G86_002761</name>
</gene>
<evidence type="ECO:0000256" key="2">
    <source>
        <dbReference type="ARBA" id="ARBA00009699"/>
    </source>
</evidence>
<evidence type="ECO:0000313" key="11">
    <source>
        <dbReference type="Proteomes" id="UP000826661"/>
    </source>
</evidence>
<dbReference type="InterPro" id="IPR008928">
    <property type="entry name" value="6-hairpin_glycosidase_sf"/>
</dbReference>
<dbReference type="EC" id="3.2.1.101" evidence="3"/>
<sequence length="364" mass="39713">MTIKASGACPQCWRPRTNSQILQQINLSGLLWPKQSGILKRIQAATMRPATVDYDGKSLSQMRVTIIKIVGQTAYPMIESVALLTLILIAIANGCFFNIGARLARYTRNETYAKRAEDTWNWLWGVGYIDHENWLVYDGGHVEKNCTDINHATFSYNAAVLTHGAAFMYNYTNGSDVWKYRVDRLLDSLLTRFFLDGIAYEAACEPRQGACSTDMLSYKGYIHRWLSVVTQVAPHTKNKILPVLRKSTEAAVKQCTGGDSGRRCGFYWSSGKFIDPAVDHTSGAGEAMNVLAAVSSLLITEANPPVTNSSGGISKGNPNAGTGADNGERELKPIGTADKAGAAIVTLILLGSATAGFIWICWTD</sequence>
<comment type="catalytic activity">
    <reaction evidence="1">
        <text>Random hydrolysis of (1-&gt;6)-alpha-D-mannosidic linkages in unbranched (1-&gt;6)-mannans.</text>
        <dbReference type="EC" id="3.2.1.101"/>
    </reaction>
</comment>
<dbReference type="PANTHER" id="PTHR12145:SF36">
    <property type="entry name" value="MANNAN ENDO-1,6-ALPHA-MANNOSIDASE DCW1"/>
    <property type="match status" value="1"/>
</dbReference>
<proteinExistence type="inferred from homology"/>
<organism evidence="10 11">
    <name type="scientific">Trichoderma simmonsii</name>
    <dbReference type="NCBI Taxonomy" id="1491479"/>
    <lineage>
        <taxon>Eukaryota</taxon>
        <taxon>Fungi</taxon>
        <taxon>Dikarya</taxon>
        <taxon>Ascomycota</taxon>
        <taxon>Pezizomycotina</taxon>
        <taxon>Sordariomycetes</taxon>
        <taxon>Hypocreomycetidae</taxon>
        <taxon>Hypocreales</taxon>
        <taxon>Hypocreaceae</taxon>
        <taxon>Trichoderma</taxon>
    </lineage>
</organism>
<keyword evidence="7" id="KW-0326">Glycosidase</keyword>
<feature type="compositionally biased region" description="Polar residues" evidence="8">
    <location>
        <begin position="307"/>
        <end position="320"/>
    </location>
</feature>
<evidence type="ECO:0000256" key="4">
    <source>
        <dbReference type="ARBA" id="ARBA00022729"/>
    </source>
</evidence>
<dbReference type="PANTHER" id="PTHR12145">
    <property type="entry name" value="MANNAN ENDO-1,6-ALPHA-MANNOSIDASE DCW1"/>
    <property type="match status" value="1"/>
</dbReference>
<keyword evidence="5" id="KW-0378">Hydrolase</keyword>
<dbReference type="SUPFAM" id="SSF48208">
    <property type="entry name" value="Six-hairpin glycosidases"/>
    <property type="match status" value="1"/>
</dbReference>
<dbReference type="Gene3D" id="1.50.10.20">
    <property type="match status" value="1"/>
</dbReference>
<protein>
    <recommendedName>
        <fullName evidence="3">mannan endo-1,6-alpha-mannosidase</fullName>
        <ecNumber evidence="3">3.2.1.101</ecNumber>
    </recommendedName>
</protein>
<dbReference type="AlphaFoldDB" id="A0A8G0L452"/>
<evidence type="ECO:0000256" key="1">
    <source>
        <dbReference type="ARBA" id="ARBA00001452"/>
    </source>
</evidence>
<dbReference type="Proteomes" id="UP000826661">
    <property type="component" value="Chromosome II"/>
</dbReference>
<evidence type="ECO:0000256" key="5">
    <source>
        <dbReference type="ARBA" id="ARBA00022801"/>
    </source>
</evidence>
<dbReference type="EMBL" id="CP075865">
    <property type="protein sequence ID" value="QYS95468.1"/>
    <property type="molecule type" value="Genomic_DNA"/>
</dbReference>
<feature type="transmembrane region" description="Helical" evidence="9">
    <location>
        <begin position="81"/>
        <end position="101"/>
    </location>
</feature>
<evidence type="ECO:0000256" key="9">
    <source>
        <dbReference type="SAM" id="Phobius"/>
    </source>
</evidence>
<keyword evidence="9" id="KW-1133">Transmembrane helix</keyword>